<name>A0A3B1CW71_9ZZZZ</name>
<dbReference type="Pfam" id="PF13414">
    <property type="entry name" value="TPR_11"/>
    <property type="match status" value="1"/>
</dbReference>
<accession>A0A3B1CW71</accession>
<dbReference type="AlphaFoldDB" id="A0A3B1CW71"/>
<organism evidence="2">
    <name type="scientific">hydrothermal vent metagenome</name>
    <dbReference type="NCBI Taxonomy" id="652676"/>
    <lineage>
        <taxon>unclassified sequences</taxon>
        <taxon>metagenomes</taxon>
        <taxon>ecological metagenomes</taxon>
    </lineage>
</organism>
<dbReference type="PROSITE" id="PS50293">
    <property type="entry name" value="TPR_REGION"/>
    <property type="match status" value="1"/>
</dbReference>
<dbReference type="InterPro" id="IPR011990">
    <property type="entry name" value="TPR-like_helical_dom_sf"/>
</dbReference>
<feature type="coiled-coil region" evidence="1">
    <location>
        <begin position="47"/>
        <end position="140"/>
    </location>
</feature>
<dbReference type="PROSITE" id="PS50005">
    <property type="entry name" value="TPR"/>
    <property type="match status" value="1"/>
</dbReference>
<evidence type="ECO:0000256" key="1">
    <source>
        <dbReference type="SAM" id="Coils"/>
    </source>
</evidence>
<reference evidence="2" key="1">
    <citation type="submission" date="2018-06" db="EMBL/GenBank/DDBJ databases">
        <authorList>
            <person name="Zhirakovskaya E."/>
        </authorList>
    </citation>
    <scope>NUCLEOTIDE SEQUENCE</scope>
</reference>
<dbReference type="EMBL" id="UOGJ01000014">
    <property type="protein sequence ID" value="VAX34886.1"/>
    <property type="molecule type" value="Genomic_DNA"/>
</dbReference>
<evidence type="ECO:0000313" key="2">
    <source>
        <dbReference type="EMBL" id="VAX34886.1"/>
    </source>
</evidence>
<dbReference type="SUPFAM" id="SSF48452">
    <property type="entry name" value="TPR-like"/>
    <property type="match status" value="1"/>
</dbReference>
<proteinExistence type="predicted"/>
<dbReference type="InterPro" id="IPR019734">
    <property type="entry name" value="TPR_rpt"/>
</dbReference>
<dbReference type="Gene3D" id="1.25.40.10">
    <property type="entry name" value="Tetratricopeptide repeat domain"/>
    <property type="match status" value="1"/>
</dbReference>
<dbReference type="SMART" id="SM00028">
    <property type="entry name" value="TPR"/>
    <property type="match status" value="2"/>
</dbReference>
<gene>
    <name evidence="2" type="ORF">MNBD_UNCLBAC01-1525</name>
</gene>
<keyword evidence="1" id="KW-0175">Coiled coil</keyword>
<protein>
    <submittedName>
        <fullName evidence="2">Uncharacterized protein</fullName>
    </submittedName>
</protein>
<sequence>MMKIFLRQLNVIIFCFFLGLASSGEASEVGSLARNNLQNIIIKEEQVLEVNKSLKNLIEENQRLVNRSNHLEQEMKRVKNDSVRKQGEYKNIKSDRDGLAQSVQKIRSTNRRYSKKIKHLEKEILRLENMKDMYEKKEALSASSLDAQWGDTLRESDVPERENTMELASAEEEFSAQDEVKEHENNTMDLLTKIDAFAENDERLRTDAAKAHYNMGNIYFQKGEYAIAVREYYQAVTLMPNDPDVHYNLAFVSGEYLKDHKMALKHYRMYLYLSPKAKDLPFVKKQILRSELALRSVVDSPLEKDY</sequence>